<dbReference type="InParanoid" id="E5A3S9"/>
<feature type="compositionally biased region" description="Basic and acidic residues" evidence="9">
    <location>
        <begin position="460"/>
        <end position="485"/>
    </location>
</feature>
<keyword evidence="4" id="KW-0479">Metal-binding</keyword>
<comment type="similarity">
    <text evidence="2">Belongs to the peptidase M67C family.</text>
</comment>
<gene>
    <name evidence="12" type="ORF">LEMA_P097010.1</name>
</gene>
<dbReference type="InterPro" id="IPR000555">
    <property type="entry name" value="JAMM/MPN+_dom"/>
</dbReference>
<dbReference type="PANTHER" id="PTHR12947:SF13">
    <property type="entry name" value="FI19924P1"/>
    <property type="match status" value="1"/>
</dbReference>
<keyword evidence="7" id="KW-0862">Zinc</keyword>
<dbReference type="SUPFAM" id="SSF102712">
    <property type="entry name" value="JAB1/MPN domain"/>
    <property type="match status" value="1"/>
</dbReference>
<dbReference type="Pfam" id="PF08969">
    <property type="entry name" value="USP8_dimer"/>
    <property type="match status" value="1"/>
</dbReference>
<dbReference type="GO" id="GO:0046872">
    <property type="term" value="F:metal ion binding"/>
    <property type="evidence" value="ECO:0007669"/>
    <property type="project" value="UniProtKB-KW"/>
</dbReference>
<dbReference type="eggNOG" id="KOG2880">
    <property type="taxonomic scope" value="Eukaryota"/>
</dbReference>
<evidence type="ECO:0000313" key="12">
    <source>
        <dbReference type="EMBL" id="CBX98292.1"/>
    </source>
</evidence>
<dbReference type="Pfam" id="PF08636">
    <property type="entry name" value="Pkr1"/>
    <property type="match status" value="1"/>
</dbReference>
<dbReference type="EMBL" id="FP929133">
    <property type="protein sequence ID" value="CBX98292.1"/>
    <property type="molecule type" value="Genomic_DNA"/>
</dbReference>
<dbReference type="Proteomes" id="UP000002668">
    <property type="component" value="Genome"/>
</dbReference>
<dbReference type="GO" id="GO:0016020">
    <property type="term" value="C:membrane"/>
    <property type="evidence" value="ECO:0007669"/>
    <property type="project" value="TreeGrafter"/>
</dbReference>
<keyword evidence="10" id="KW-0812">Transmembrane</keyword>
<dbReference type="InterPro" id="IPR037518">
    <property type="entry name" value="MPN"/>
</dbReference>
<evidence type="ECO:0000256" key="4">
    <source>
        <dbReference type="ARBA" id="ARBA00022723"/>
    </source>
</evidence>
<dbReference type="PROSITE" id="PS50249">
    <property type="entry name" value="MPN"/>
    <property type="match status" value="1"/>
</dbReference>
<evidence type="ECO:0000256" key="3">
    <source>
        <dbReference type="ARBA" id="ARBA00022670"/>
    </source>
</evidence>
<sequence>MASFFEQLWESIFTPGPTPTLLVATNASFAALQLLFFAMLIATYSIHFIILSFLCAGLWWSINWFAVEIRAAQAKEEEAKRIREARRSGREKGDGADADGEGGETGEETEVDNDAELKQTLRAKPKSRSQREGEQSTVFVERPAGGREREATPQASQAEMGSGPVAAGTQGTTTSLAPLVDDALKKRKGMGDSTGDLLGTDSEDAITVGRCPDNLTVQAPPDLTLLFSSNEDASSPPTPVAILSQLHQNSKARQVLRRLNTPLRHTTGPQTRTMAAPMSVGEVVEQASNYTYNGHIPLSNWLRTASTMQKEAQVYEAEGNDQQVYLLLYRHADLVLQKLQTHPDKSRPENRKALAAATATVMSDLRKMEGIAPRIKKRHEDYMERRSRQNEALQTLEGKTENSLAREMDGLSILDRKMKRYYAKPTLDARAQETQSLAARLAQREVQRRDTARRSIRQHSALEDGELTRRSGGRWERWQDEHEGQVGEAGEAGDLSRQLQDVARLQQDGRRGSYSSRNSSQHASPYHYPSVPHKTAQERWSESRSGESPSAAPTRPPKEQIHRQSGTPSAPPPLPPKPPTIPQDNRYGQPRPPPVPGKYSDNAPPLPSKIPSDNRPPTPSHELDAFTFQPTAYLENGDPLRPVFLPSQLRQQFLSSASTNTRLNLETCGMLCGILKSNALFITRLIIPEQTSTSDTCETLNEEELFDYCDKEELMVLGWIHTHPTQTCFMSSRDLHTHVGYQVMMPESVAIVCAPSKTPSWGCFRLTDPPGKQAILNCSRPGIFHPHDIDNIYTEAMKPGHVVELANAPLEVVDMRPSFRPF</sequence>
<keyword evidence="3" id="KW-0645">Protease</keyword>
<accession>E5A3S9</accession>
<feature type="compositionally biased region" description="Acidic residues" evidence="9">
    <location>
        <begin position="96"/>
        <end position="114"/>
    </location>
</feature>
<dbReference type="GeneID" id="13286592"/>
<evidence type="ECO:0000256" key="10">
    <source>
        <dbReference type="SAM" id="Phobius"/>
    </source>
</evidence>
<feature type="region of interest" description="Disordered" evidence="9">
    <location>
        <begin position="83"/>
        <end position="172"/>
    </location>
</feature>
<dbReference type="MEROPS" id="M67.A06"/>
<keyword evidence="6" id="KW-0378">Hydrolase</keyword>
<keyword evidence="5" id="KW-0833">Ubl conjugation pathway</keyword>
<feature type="region of interest" description="Disordered" evidence="9">
    <location>
        <begin position="442"/>
        <end position="623"/>
    </location>
</feature>
<feature type="compositionally biased region" description="Basic and acidic residues" evidence="9">
    <location>
        <begin position="535"/>
        <end position="545"/>
    </location>
</feature>
<dbReference type="GO" id="GO:0061578">
    <property type="term" value="F:K63-linked deubiquitinase activity"/>
    <property type="evidence" value="ECO:0007669"/>
    <property type="project" value="InterPro"/>
</dbReference>
<feature type="compositionally biased region" description="Basic and acidic residues" evidence="9">
    <location>
        <begin position="442"/>
        <end position="453"/>
    </location>
</feature>
<dbReference type="OMA" id="SWGVFRL"/>
<dbReference type="InterPro" id="IPR015063">
    <property type="entry name" value="USP8_dimer"/>
</dbReference>
<dbReference type="HOGENOM" id="CLU_023304_4_0_1"/>
<feature type="compositionally biased region" description="Pro residues" evidence="9">
    <location>
        <begin position="604"/>
        <end position="619"/>
    </location>
</feature>
<dbReference type="Gene3D" id="1.20.58.80">
    <property type="entry name" value="Phosphotransferase system, lactose/cellobiose-type IIA subunit"/>
    <property type="match status" value="1"/>
</dbReference>
<dbReference type="GO" id="GO:0140492">
    <property type="term" value="F:metal-dependent deubiquitinase activity"/>
    <property type="evidence" value="ECO:0007669"/>
    <property type="project" value="InterPro"/>
</dbReference>
<dbReference type="GO" id="GO:0006508">
    <property type="term" value="P:proteolysis"/>
    <property type="evidence" value="ECO:0007669"/>
    <property type="project" value="UniProtKB-KW"/>
</dbReference>
<dbReference type="InterPro" id="IPR044098">
    <property type="entry name" value="STAMBP/STALP-like_MPN"/>
</dbReference>
<name>E5A3S9_LEPMJ</name>
<dbReference type="Pfam" id="PF01398">
    <property type="entry name" value="JAB"/>
    <property type="match status" value="1"/>
</dbReference>
<feature type="transmembrane region" description="Helical" evidence="10">
    <location>
        <begin position="20"/>
        <end position="41"/>
    </location>
</feature>
<dbReference type="PANTHER" id="PTHR12947">
    <property type="entry name" value="AMSH-LIKE PROTEASE"/>
    <property type="match status" value="1"/>
</dbReference>
<organism evidence="13">
    <name type="scientific">Leptosphaeria maculans (strain JN3 / isolate v23.1.3 / race Av1-4-5-6-7-8)</name>
    <name type="common">Blackleg fungus</name>
    <name type="synonym">Phoma lingam</name>
    <dbReference type="NCBI Taxonomy" id="985895"/>
    <lineage>
        <taxon>Eukaryota</taxon>
        <taxon>Fungi</taxon>
        <taxon>Dikarya</taxon>
        <taxon>Ascomycota</taxon>
        <taxon>Pezizomycotina</taxon>
        <taxon>Dothideomycetes</taxon>
        <taxon>Pleosporomycetidae</taxon>
        <taxon>Pleosporales</taxon>
        <taxon>Pleosporineae</taxon>
        <taxon>Leptosphaeriaceae</taxon>
        <taxon>Plenodomus</taxon>
        <taxon>Plenodomus lingam/Leptosphaeria maculans species complex</taxon>
    </lineage>
</organism>
<dbReference type="CDD" id="cd08066">
    <property type="entry name" value="MPN_AMSH_like"/>
    <property type="match status" value="1"/>
</dbReference>
<keyword evidence="10" id="KW-0472">Membrane</keyword>
<keyword evidence="13" id="KW-1185">Reference proteome</keyword>
<dbReference type="SMART" id="SM00232">
    <property type="entry name" value="JAB_MPN"/>
    <property type="match status" value="1"/>
</dbReference>
<dbReference type="AlphaFoldDB" id="E5A3S9"/>
<comment type="cofactor">
    <cofactor evidence="1">
        <name>Zn(2+)</name>
        <dbReference type="ChEBI" id="CHEBI:29105"/>
    </cofactor>
</comment>
<feature type="domain" description="MPN" evidence="11">
    <location>
        <begin position="643"/>
        <end position="770"/>
    </location>
</feature>
<dbReference type="OrthoDB" id="3640at2759"/>
<evidence type="ECO:0000256" key="6">
    <source>
        <dbReference type="ARBA" id="ARBA00022801"/>
    </source>
</evidence>
<feature type="compositionally biased region" description="Basic and acidic residues" evidence="9">
    <location>
        <begin position="83"/>
        <end position="95"/>
    </location>
</feature>
<dbReference type="InterPro" id="IPR013945">
    <property type="entry name" value="Pkr1"/>
</dbReference>
<feature type="transmembrane region" description="Helical" evidence="10">
    <location>
        <begin position="48"/>
        <end position="67"/>
    </location>
</feature>
<keyword evidence="8" id="KW-0482">Metalloprotease</keyword>
<evidence type="ECO:0000256" key="1">
    <source>
        <dbReference type="ARBA" id="ARBA00001947"/>
    </source>
</evidence>
<evidence type="ECO:0000256" key="7">
    <source>
        <dbReference type="ARBA" id="ARBA00022833"/>
    </source>
</evidence>
<evidence type="ECO:0000256" key="9">
    <source>
        <dbReference type="SAM" id="MobiDB-lite"/>
    </source>
</evidence>
<dbReference type="GO" id="GO:0005768">
    <property type="term" value="C:endosome"/>
    <property type="evidence" value="ECO:0007669"/>
    <property type="project" value="TreeGrafter"/>
</dbReference>
<evidence type="ECO:0000256" key="5">
    <source>
        <dbReference type="ARBA" id="ARBA00022786"/>
    </source>
</evidence>
<keyword evidence="10" id="KW-1133">Transmembrane helix</keyword>
<dbReference type="FunFam" id="3.40.140.10:FF:000033">
    <property type="entry name" value="AMSH-like protease sst2"/>
    <property type="match status" value="1"/>
</dbReference>
<evidence type="ECO:0000313" key="13">
    <source>
        <dbReference type="Proteomes" id="UP000002668"/>
    </source>
</evidence>
<dbReference type="GO" id="GO:0070072">
    <property type="term" value="P:vacuolar proton-transporting V-type ATPase complex assembly"/>
    <property type="evidence" value="ECO:0007669"/>
    <property type="project" value="InterPro"/>
</dbReference>
<evidence type="ECO:0000256" key="8">
    <source>
        <dbReference type="ARBA" id="ARBA00023049"/>
    </source>
</evidence>
<dbReference type="Gene3D" id="3.40.140.10">
    <property type="entry name" value="Cytidine Deaminase, domain 2"/>
    <property type="match status" value="1"/>
</dbReference>
<proteinExistence type="inferred from homology"/>
<dbReference type="STRING" id="985895.E5A3S9"/>
<dbReference type="VEuPathDB" id="FungiDB:LEMA_P097010.1"/>
<reference evidence="13" key="1">
    <citation type="journal article" date="2011" name="Nat. Commun.">
        <title>Effector diversification within compartments of the Leptosphaeria maculans genome affected by Repeat-Induced Point mutations.</title>
        <authorList>
            <person name="Rouxel T."/>
            <person name="Grandaubert J."/>
            <person name="Hane J.K."/>
            <person name="Hoede C."/>
            <person name="van de Wouw A.P."/>
            <person name="Couloux A."/>
            <person name="Dominguez V."/>
            <person name="Anthouard V."/>
            <person name="Bally P."/>
            <person name="Bourras S."/>
            <person name="Cozijnsen A.J."/>
            <person name="Ciuffetti L.M."/>
            <person name="Degrave A."/>
            <person name="Dilmaghani A."/>
            <person name="Duret L."/>
            <person name="Fudal I."/>
            <person name="Goodwin S.B."/>
            <person name="Gout L."/>
            <person name="Glaser N."/>
            <person name="Linglin J."/>
            <person name="Kema G.H.J."/>
            <person name="Lapalu N."/>
            <person name="Lawrence C.B."/>
            <person name="May K."/>
            <person name="Meyer M."/>
            <person name="Ollivier B."/>
            <person name="Poulain J."/>
            <person name="Schoch C.L."/>
            <person name="Simon A."/>
            <person name="Spatafora J.W."/>
            <person name="Stachowiak A."/>
            <person name="Turgeon B.G."/>
            <person name="Tyler B.M."/>
            <person name="Vincent D."/>
            <person name="Weissenbach J."/>
            <person name="Amselem J."/>
            <person name="Quesneville H."/>
            <person name="Oliver R.P."/>
            <person name="Wincker P."/>
            <person name="Balesdent M.-H."/>
            <person name="Howlett B.J."/>
        </authorList>
    </citation>
    <scope>NUCLEOTIDE SEQUENCE [LARGE SCALE GENOMIC DNA]</scope>
    <source>
        <strain evidence="13">JN3 / isolate v23.1.3 / race Av1-4-5-6-7-8</strain>
    </source>
</reference>
<protein>
    <recommendedName>
        <fullName evidence="11">MPN domain-containing protein</fullName>
    </recommendedName>
</protein>
<evidence type="ECO:0000259" key="11">
    <source>
        <dbReference type="PROSITE" id="PS50249"/>
    </source>
</evidence>
<feature type="compositionally biased region" description="Pro residues" evidence="9">
    <location>
        <begin position="569"/>
        <end position="581"/>
    </location>
</feature>
<dbReference type="GO" id="GO:0070536">
    <property type="term" value="P:protein K63-linked deubiquitination"/>
    <property type="evidence" value="ECO:0007669"/>
    <property type="project" value="InterPro"/>
</dbReference>
<evidence type="ECO:0000256" key="2">
    <source>
        <dbReference type="ARBA" id="ARBA00010981"/>
    </source>
</evidence>